<evidence type="ECO:0000256" key="3">
    <source>
        <dbReference type="ARBA" id="ARBA00023163"/>
    </source>
</evidence>
<dbReference type="InterPro" id="IPR009057">
    <property type="entry name" value="Homeodomain-like_sf"/>
</dbReference>
<dbReference type="RefSeq" id="WP_278017650.1">
    <property type="nucleotide sequence ID" value="NZ_CP121106.1"/>
</dbReference>
<dbReference type="InterPro" id="IPR018060">
    <property type="entry name" value="HTH_AraC"/>
</dbReference>
<dbReference type="SUPFAM" id="SSF46689">
    <property type="entry name" value="Homeodomain-like"/>
    <property type="match status" value="1"/>
</dbReference>
<organism evidence="5 6">
    <name type="scientific">Altererythrobacter arenosus</name>
    <dbReference type="NCBI Taxonomy" id="3032592"/>
    <lineage>
        <taxon>Bacteria</taxon>
        <taxon>Pseudomonadati</taxon>
        <taxon>Pseudomonadota</taxon>
        <taxon>Alphaproteobacteria</taxon>
        <taxon>Sphingomonadales</taxon>
        <taxon>Erythrobacteraceae</taxon>
        <taxon>Altererythrobacter</taxon>
    </lineage>
</organism>
<dbReference type="SMART" id="SM00342">
    <property type="entry name" value="HTH_ARAC"/>
    <property type="match status" value="1"/>
</dbReference>
<keyword evidence="3" id="KW-0804">Transcription</keyword>
<evidence type="ECO:0000259" key="4">
    <source>
        <dbReference type="PROSITE" id="PS01124"/>
    </source>
</evidence>
<reference evidence="5 6" key="1">
    <citation type="submission" date="2023-03" db="EMBL/GenBank/DDBJ databases">
        <title>Altererythrobacter sp. CAU 1644 isolated from sand.</title>
        <authorList>
            <person name="Kim W."/>
        </authorList>
    </citation>
    <scope>NUCLEOTIDE SEQUENCE [LARGE SCALE GENOMIC DNA]</scope>
    <source>
        <strain evidence="5 6">CAU 1644</strain>
    </source>
</reference>
<keyword evidence="6" id="KW-1185">Reference proteome</keyword>
<sequence>MHSRDRLRRTQVGGNDGPIIRGGSMEGFRGLLLELGYDPKPILTNAGIEDEVLNQPDMTITTRAYRRALNLAAQATGLHHFGLLLSQRQTFEKLGAVGYLVRHAPNLSISVDRLIRHFRTHDTGSMTRLQADGPVALWMHGLSGVAEDAAIQQTELAIGLACQFMRSALSETWDPVAVYFEHSAPRDLQPYRAVFRCPVHFGQTITAMELKTADLFKPLRQSDPGLFKILEQHVESIEEGLGEDLSSEVRKILQQNLESGLVHLDEIARRIGFKRHILQRRLKAEGTSFQAILDDVRYEMGRRLLRETRTSISEIAGALGYAESGVFTRAFARRSGMSPRDWRRANLSH</sequence>
<evidence type="ECO:0000256" key="2">
    <source>
        <dbReference type="ARBA" id="ARBA00023125"/>
    </source>
</evidence>
<proteinExistence type="predicted"/>
<protein>
    <submittedName>
        <fullName evidence="5">AraC family transcriptional regulator</fullName>
    </submittedName>
</protein>
<dbReference type="EMBL" id="CP121106">
    <property type="protein sequence ID" value="WFL78961.1"/>
    <property type="molecule type" value="Genomic_DNA"/>
</dbReference>
<gene>
    <name evidence="5" type="ORF">P7228_07830</name>
</gene>
<dbReference type="Pfam" id="PF12833">
    <property type="entry name" value="HTH_18"/>
    <property type="match status" value="1"/>
</dbReference>
<feature type="domain" description="HTH araC/xylS-type" evidence="4">
    <location>
        <begin position="247"/>
        <end position="345"/>
    </location>
</feature>
<dbReference type="Pfam" id="PF12625">
    <property type="entry name" value="Arabinose_bd"/>
    <property type="match status" value="1"/>
</dbReference>
<accession>A0ABY8FZZ5</accession>
<evidence type="ECO:0000313" key="5">
    <source>
        <dbReference type="EMBL" id="WFL78961.1"/>
    </source>
</evidence>
<evidence type="ECO:0000313" key="6">
    <source>
        <dbReference type="Proteomes" id="UP001215827"/>
    </source>
</evidence>
<dbReference type="PROSITE" id="PS01124">
    <property type="entry name" value="HTH_ARAC_FAMILY_2"/>
    <property type="match status" value="1"/>
</dbReference>
<dbReference type="InterPro" id="IPR032687">
    <property type="entry name" value="AraC-type_N"/>
</dbReference>
<keyword evidence="2" id="KW-0238">DNA-binding</keyword>
<dbReference type="PANTHER" id="PTHR47894:SF4">
    <property type="entry name" value="HTH-TYPE TRANSCRIPTIONAL REGULATOR GADX"/>
    <property type="match status" value="1"/>
</dbReference>
<name>A0ABY8FZZ5_9SPHN</name>
<dbReference type="PANTHER" id="PTHR47894">
    <property type="entry name" value="HTH-TYPE TRANSCRIPTIONAL REGULATOR GADX"/>
    <property type="match status" value="1"/>
</dbReference>
<dbReference type="Proteomes" id="UP001215827">
    <property type="component" value="Chromosome"/>
</dbReference>
<evidence type="ECO:0000256" key="1">
    <source>
        <dbReference type="ARBA" id="ARBA00023015"/>
    </source>
</evidence>
<keyword evidence="1" id="KW-0805">Transcription regulation</keyword>
<dbReference type="Gene3D" id="1.10.10.60">
    <property type="entry name" value="Homeodomain-like"/>
    <property type="match status" value="1"/>
</dbReference>